<protein>
    <recommendedName>
        <fullName evidence="4">DOD-type homing endonuclease domain-containing protein</fullName>
    </recommendedName>
</protein>
<organism evidence="3">
    <name type="scientific">viral metagenome</name>
    <dbReference type="NCBI Taxonomy" id="1070528"/>
    <lineage>
        <taxon>unclassified sequences</taxon>
        <taxon>metagenomes</taxon>
        <taxon>organismal metagenomes</taxon>
    </lineage>
</organism>
<proteinExistence type="predicted"/>
<dbReference type="InterPro" id="IPR027434">
    <property type="entry name" value="Homing_endonucl"/>
</dbReference>
<name>A0A6C0DQP3_9ZZZZ</name>
<dbReference type="InterPro" id="IPR036844">
    <property type="entry name" value="Hint_dom_sf"/>
</dbReference>
<dbReference type="InterPro" id="IPR004042">
    <property type="entry name" value="Intein_endonuc_central"/>
</dbReference>
<dbReference type="InterPro" id="IPR001841">
    <property type="entry name" value="Znf_RING"/>
</dbReference>
<dbReference type="SUPFAM" id="SSF51294">
    <property type="entry name" value="Hedgehog/intein (Hint) domain"/>
    <property type="match status" value="1"/>
</dbReference>
<dbReference type="SUPFAM" id="SSF55608">
    <property type="entry name" value="Homing endonucleases"/>
    <property type="match status" value="1"/>
</dbReference>
<dbReference type="InterPro" id="IPR007868">
    <property type="entry name" value="Hom_end_hint"/>
</dbReference>
<sequence>MTTMNNTCDICSEKFNLSTRSKAECPYCQHSACRECYKKWLLIESRPRCMNNDCNVEWTQNNLIKIFPYTFIKGDFKKHRENVLFDRERALLPATQPVVEQRIQREIIANEMEAINKEMIEVRGRYNAARNRLYSLNTNVQTERSTFVRACPDEECRGFLSSQWKCGICQKWSCPNCHEVKGENRDCEHVCDPDRVATATLLANDTRPCPSCGTGIFKIDGCFAENTKILLWDSTYKNSQDICVGDVLIGDNGHKRIVEKIFTGEDNLYEINQNNGETYVVNSKHTLALKFMGTNRPIWHESLNAWKMIWFDIIEKKVKTKTFKVTETITMELAKETAEEFVKTLTIEDVVLITVEDYMKLDNTAKRYLYGFKSSEGIHYTDMPISLDPYMLGLWLGDGTHTKPIIASNGKEIDKTRIPREFITNSRENRLKLLAGLIDATGDPLVRGFAIMQSDDQLRNQIDYLAQSLGFQVYYDDQLRVIVTGERLDEIPTKVLMKYPQLTNNTNKDYFRTIIDVKLVGIGKYFGWTVNENSRFILPDFTVVKNCDQMFCTNCNTGFSWRTGRIETNIHNPHYFEWLRRTGGNVDRNPNEVQCGQEITSRFSRDLVMRIRNRRDEIESQNLNNNNNNETEEALLELKPIIDKVTRICENVIHNRYAALDRYRTDHITDNQELRIRFLRNQVSEAEFKTLLQREDKRIQKYRSIFNVFIMLNTTITDIIYRFNARIISDEFIRDANYRSDTYKVLNETHEIAKYANDCLSEISQNYKSKLLQVTPHGRIK</sequence>
<dbReference type="PROSITE" id="PS50819">
    <property type="entry name" value="INTEIN_ENDONUCLEASE"/>
    <property type="match status" value="1"/>
</dbReference>
<feature type="domain" description="RING-type" evidence="1">
    <location>
        <begin position="8"/>
        <end position="49"/>
    </location>
</feature>
<dbReference type="AlphaFoldDB" id="A0A6C0DQP3"/>
<accession>A0A6C0DQP3</accession>
<dbReference type="PROSITE" id="PS50089">
    <property type="entry name" value="ZF_RING_2"/>
    <property type="match status" value="1"/>
</dbReference>
<evidence type="ECO:0000259" key="1">
    <source>
        <dbReference type="PROSITE" id="PS50089"/>
    </source>
</evidence>
<dbReference type="GO" id="GO:0030908">
    <property type="term" value="P:protein splicing"/>
    <property type="evidence" value="ECO:0007669"/>
    <property type="project" value="InterPro"/>
</dbReference>
<dbReference type="GO" id="GO:0004519">
    <property type="term" value="F:endonuclease activity"/>
    <property type="evidence" value="ECO:0007669"/>
    <property type="project" value="InterPro"/>
</dbReference>
<reference evidence="3" key="1">
    <citation type="journal article" date="2020" name="Nature">
        <title>Giant virus diversity and host interactions through global metagenomics.</title>
        <authorList>
            <person name="Schulz F."/>
            <person name="Roux S."/>
            <person name="Paez-Espino D."/>
            <person name="Jungbluth S."/>
            <person name="Walsh D.A."/>
            <person name="Denef V.J."/>
            <person name="McMahon K.D."/>
            <person name="Konstantinidis K.T."/>
            <person name="Eloe-Fadrosh E.A."/>
            <person name="Kyrpides N.C."/>
            <person name="Woyke T."/>
        </authorList>
    </citation>
    <scope>NUCLEOTIDE SEQUENCE</scope>
    <source>
        <strain evidence="3">GVMAG-M-3300023174-49</strain>
    </source>
</reference>
<evidence type="ECO:0000259" key="2">
    <source>
        <dbReference type="PROSITE" id="PS50819"/>
    </source>
</evidence>
<dbReference type="Gene3D" id="3.10.28.10">
    <property type="entry name" value="Homing endonucleases"/>
    <property type="match status" value="1"/>
</dbReference>
<feature type="domain" description="DOD-type homing endonuclease" evidence="2">
    <location>
        <begin position="391"/>
        <end position="471"/>
    </location>
</feature>
<dbReference type="Pfam" id="PF05203">
    <property type="entry name" value="Hom_end_hint"/>
    <property type="match status" value="1"/>
</dbReference>
<dbReference type="EMBL" id="MN739659">
    <property type="protein sequence ID" value="QHT18751.1"/>
    <property type="molecule type" value="Genomic_DNA"/>
</dbReference>
<evidence type="ECO:0008006" key="4">
    <source>
        <dbReference type="Google" id="ProtNLM"/>
    </source>
</evidence>
<evidence type="ECO:0000313" key="3">
    <source>
        <dbReference type="EMBL" id="QHT18751.1"/>
    </source>
</evidence>
<dbReference type="Gene3D" id="2.170.16.10">
    <property type="entry name" value="Hedgehog/Intein (Hint) domain"/>
    <property type="match status" value="1"/>
</dbReference>
<dbReference type="InterPro" id="IPR013083">
    <property type="entry name" value="Znf_RING/FYVE/PHD"/>
</dbReference>
<dbReference type="Gene3D" id="3.30.40.10">
    <property type="entry name" value="Zinc/RING finger domain, C3HC4 (zinc finger)"/>
    <property type="match status" value="1"/>
</dbReference>